<dbReference type="EMBL" id="KZ826358">
    <property type="protein sequence ID" value="PYI05473.1"/>
    <property type="molecule type" value="Genomic_DNA"/>
</dbReference>
<organism evidence="2 3">
    <name type="scientific">Aspergillus sclerotiicarbonarius (strain CBS 121057 / IBT 28362)</name>
    <dbReference type="NCBI Taxonomy" id="1448318"/>
    <lineage>
        <taxon>Eukaryota</taxon>
        <taxon>Fungi</taxon>
        <taxon>Dikarya</taxon>
        <taxon>Ascomycota</taxon>
        <taxon>Pezizomycotina</taxon>
        <taxon>Eurotiomycetes</taxon>
        <taxon>Eurotiomycetidae</taxon>
        <taxon>Eurotiales</taxon>
        <taxon>Aspergillaceae</taxon>
        <taxon>Aspergillus</taxon>
        <taxon>Aspergillus subgen. Circumdati</taxon>
    </lineage>
</organism>
<dbReference type="OrthoDB" id="4504900at2759"/>
<sequence length="123" mass="12667">MAQNRLPTATRGGASAQPTPANNTGGGSGWGDEGHPKGGGGGASTASDEISSDILTPPEFRSIAEQKSAAERKFMSRWDEGHDEGEGTCATEDHSFAGSKPGGSDTLPGWGVMKDKLGFLYPE</sequence>
<dbReference type="STRING" id="1448318.A0A319FFF3"/>
<dbReference type="AlphaFoldDB" id="A0A319FFF3"/>
<evidence type="ECO:0000256" key="1">
    <source>
        <dbReference type="SAM" id="MobiDB-lite"/>
    </source>
</evidence>
<protein>
    <submittedName>
        <fullName evidence="2">Uncharacterized protein</fullName>
    </submittedName>
</protein>
<gene>
    <name evidence="2" type="ORF">BO78DRAFT_430613</name>
</gene>
<name>A0A319FFF3_ASPSB</name>
<feature type="compositionally biased region" description="Basic and acidic residues" evidence="1">
    <location>
        <begin position="62"/>
        <end position="80"/>
    </location>
</feature>
<proteinExistence type="predicted"/>
<feature type="compositionally biased region" description="Gly residues" evidence="1">
    <location>
        <begin position="24"/>
        <end position="43"/>
    </location>
</feature>
<keyword evidence="3" id="KW-1185">Reference proteome</keyword>
<feature type="region of interest" description="Disordered" evidence="1">
    <location>
        <begin position="1"/>
        <end position="108"/>
    </location>
</feature>
<accession>A0A319FFF3</accession>
<evidence type="ECO:0000313" key="3">
    <source>
        <dbReference type="Proteomes" id="UP000248423"/>
    </source>
</evidence>
<dbReference type="Proteomes" id="UP000248423">
    <property type="component" value="Unassembled WGS sequence"/>
</dbReference>
<reference evidence="2 3" key="1">
    <citation type="submission" date="2018-02" db="EMBL/GenBank/DDBJ databases">
        <title>The genomes of Aspergillus section Nigri reveals drivers in fungal speciation.</title>
        <authorList>
            <consortium name="DOE Joint Genome Institute"/>
            <person name="Vesth T.C."/>
            <person name="Nybo J."/>
            <person name="Theobald S."/>
            <person name="Brandl J."/>
            <person name="Frisvad J.C."/>
            <person name="Nielsen K.F."/>
            <person name="Lyhne E.K."/>
            <person name="Kogle M.E."/>
            <person name="Kuo A."/>
            <person name="Riley R."/>
            <person name="Clum A."/>
            <person name="Nolan M."/>
            <person name="Lipzen A."/>
            <person name="Salamov A."/>
            <person name="Henrissat B."/>
            <person name="Wiebenga A."/>
            <person name="De vries R.P."/>
            <person name="Grigoriev I.V."/>
            <person name="Mortensen U.H."/>
            <person name="Andersen M.R."/>
            <person name="Baker S.E."/>
        </authorList>
    </citation>
    <scope>NUCLEOTIDE SEQUENCE [LARGE SCALE GENOMIC DNA]</scope>
    <source>
        <strain evidence="2 3">CBS 121057</strain>
    </source>
</reference>
<evidence type="ECO:0000313" key="2">
    <source>
        <dbReference type="EMBL" id="PYI05473.1"/>
    </source>
</evidence>
<dbReference type="VEuPathDB" id="FungiDB:BO78DRAFT_430613"/>